<gene>
    <name evidence="2" type="ORF">E4099_26835</name>
</gene>
<accession>A0A4Z0GB93</accession>
<feature type="domain" description="Bacterial bifunctional deaminase-reductase C-terminal" evidence="1">
    <location>
        <begin position="6"/>
        <end position="178"/>
    </location>
</feature>
<reference evidence="2 3" key="1">
    <citation type="submission" date="2019-03" db="EMBL/GenBank/DDBJ databases">
        <authorList>
            <person name="Gonzalez-Pimentel J.L."/>
        </authorList>
    </citation>
    <scope>NUCLEOTIDE SEQUENCE [LARGE SCALE GENOMIC DNA]</scope>
    <source>
        <strain evidence="2 3">JCM 31289</strain>
    </source>
</reference>
<protein>
    <submittedName>
        <fullName evidence="2">Dihydrofolate reductase</fullName>
    </submittedName>
</protein>
<comment type="caution">
    <text evidence="2">The sequence shown here is derived from an EMBL/GenBank/DDBJ whole genome shotgun (WGS) entry which is preliminary data.</text>
</comment>
<dbReference type="Gene3D" id="3.40.430.10">
    <property type="entry name" value="Dihydrofolate Reductase, subunit A"/>
    <property type="match status" value="1"/>
</dbReference>
<evidence type="ECO:0000259" key="1">
    <source>
        <dbReference type="Pfam" id="PF01872"/>
    </source>
</evidence>
<dbReference type="PANTHER" id="PTHR38011:SF11">
    <property type="entry name" value="2,5-DIAMINO-6-RIBOSYLAMINO-4(3H)-PYRIMIDINONE 5'-PHOSPHATE REDUCTASE"/>
    <property type="match status" value="1"/>
</dbReference>
<dbReference type="InterPro" id="IPR024072">
    <property type="entry name" value="DHFR-like_dom_sf"/>
</dbReference>
<proteinExistence type="predicted"/>
<evidence type="ECO:0000313" key="2">
    <source>
        <dbReference type="EMBL" id="TGA93175.1"/>
    </source>
</evidence>
<evidence type="ECO:0000313" key="3">
    <source>
        <dbReference type="Proteomes" id="UP000297948"/>
    </source>
</evidence>
<dbReference type="Pfam" id="PF01872">
    <property type="entry name" value="RibD_C"/>
    <property type="match status" value="1"/>
</dbReference>
<dbReference type="AlphaFoldDB" id="A0A4Z0GB93"/>
<dbReference type="RefSeq" id="WP_135341709.1">
    <property type="nucleotide sequence ID" value="NZ_JBHLTX010000053.1"/>
</dbReference>
<dbReference type="Proteomes" id="UP000297948">
    <property type="component" value="Unassembled WGS sequence"/>
</dbReference>
<dbReference type="SUPFAM" id="SSF53597">
    <property type="entry name" value="Dihydrofolate reductase-like"/>
    <property type="match status" value="1"/>
</dbReference>
<dbReference type="OrthoDB" id="7949219at2"/>
<dbReference type="InterPro" id="IPR002734">
    <property type="entry name" value="RibDG_C"/>
</dbReference>
<keyword evidence="3" id="KW-1185">Reference proteome</keyword>
<dbReference type="GO" id="GO:0009231">
    <property type="term" value="P:riboflavin biosynthetic process"/>
    <property type="evidence" value="ECO:0007669"/>
    <property type="project" value="InterPro"/>
</dbReference>
<name>A0A4Z0GB93_9ACTN</name>
<organism evidence="2 3">
    <name type="scientific">Streptomyces palmae</name>
    <dbReference type="NCBI Taxonomy" id="1701085"/>
    <lineage>
        <taxon>Bacteria</taxon>
        <taxon>Bacillati</taxon>
        <taxon>Actinomycetota</taxon>
        <taxon>Actinomycetes</taxon>
        <taxon>Kitasatosporales</taxon>
        <taxon>Streptomycetaceae</taxon>
        <taxon>Streptomyces</taxon>
    </lineage>
</organism>
<dbReference type="PANTHER" id="PTHR38011">
    <property type="entry name" value="DIHYDROFOLATE REDUCTASE FAMILY PROTEIN (AFU_ORTHOLOGUE AFUA_8G06820)"/>
    <property type="match status" value="1"/>
</dbReference>
<dbReference type="InterPro" id="IPR050765">
    <property type="entry name" value="Riboflavin_Biosynth_HTPR"/>
</dbReference>
<dbReference type="GO" id="GO:0008703">
    <property type="term" value="F:5-amino-6-(5-phosphoribosylamino)uracil reductase activity"/>
    <property type="evidence" value="ECO:0007669"/>
    <property type="project" value="InterPro"/>
</dbReference>
<sequence length="187" mass="20094">MRKFKLQVQMSVDGYMGGPNGEMDWLTFPWTTDIGAYISAMVEPVDCIVLGRKLAEGFIPHWASEPEGEPQEAIDKINNAQKVVISNTLTESPWEGAVIAGGDLAETVNGLKAQPGGDLIAYGGGTLVSSLINEGLVDELHLFVNPTAIGAGMPVFGTPDAYQRFRTVASQTFECGITVLHLEPKRS</sequence>
<dbReference type="EMBL" id="SRID01000367">
    <property type="protein sequence ID" value="TGA93175.1"/>
    <property type="molecule type" value="Genomic_DNA"/>
</dbReference>